<comment type="caution">
    <text evidence="4">The sequence shown here is derived from an EMBL/GenBank/DDBJ whole genome shotgun (WGS) entry which is preliminary data.</text>
</comment>
<feature type="domain" description="Insertion element IS402-like" evidence="3">
    <location>
        <begin position="10"/>
        <end position="82"/>
    </location>
</feature>
<feature type="region of interest" description="Disordered" evidence="1">
    <location>
        <begin position="105"/>
        <end position="126"/>
    </location>
</feature>
<dbReference type="Pfam" id="PF13340">
    <property type="entry name" value="DUF4096"/>
    <property type="match status" value="1"/>
</dbReference>
<dbReference type="NCBIfam" id="NF033580">
    <property type="entry name" value="transpos_IS5_3"/>
    <property type="match status" value="1"/>
</dbReference>
<evidence type="ECO:0000313" key="4">
    <source>
        <dbReference type="EMBL" id="GGL95519.1"/>
    </source>
</evidence>
<keyword evidence="5" id="KW-1185">Reference proteome</keyword>
<evidence type="ECO:0000259" key="3">
    <source>
        <dbReference type="Pfam" id="PF13340"/>
    </source>
</evidence>
<dbReference type="InterPro" id="IPR025161">
    <property type="entry name" value="IS402-like_dom"/>
</dbReference>
<dbReference type="Proteomes" id="UP000639973">
    <property type="component" value="Unassembled WGS sequence"/>
</dbReference>
<organism evidence="4 5">
    <name type="scientific">Deinococcus aerolatus</name>
    <dbReference type="NCBI Taxonomy" id="522487"/>
    <lineage>
        <taxon>Bacteria</taxon>
        <taxon>Thermotogati</taxon>
        <taxon>Deinococcota</taxon>
        <taxon>Deinococci</taxon>
        <taxon>Deinococcales</taxon>
        <taxon>Deinococcaceae</taxon>
        <taxon>Deinococcus</taxon>
    </lineage>
</organism>
<dbReference type="PANTHER" id="PTHR30007">
    <property type="entry name" value="PHP DOMAIN PROTEIN"/>
    <property type="match status" value="1"/>
</dbReference>
<sequence>MASQTYGSDLTDDEWALLSEMWPPRSGRGAPLKWSTREIVNAVLYVLRGGIAWRALPHEFPPWETVYYHFRQLRLAGVWERINTALRRIYRVRIGRSPDPHAAIIDSQSAKTTESGGPRGFDGNKKVNGRKRHILVDTLGL</sequence>
<evidence type="ECO:0000259" key="2">
    <source>
        <dbReference type="Pfam" id="PF01609"/>
    </source>
</evidence>
<gene>
    <name evidence="4" type="ORF">GCM10010840_36980</name>
</gene>
<proteinExistence type="predicted"/>
<protein>
    <recommendedName>
        <fullName evidence="6">Transposase</fullName>
    </recommendedName>
</protein>
<evidence type="ECO:0008006" key="6">
    <source>
        <dbReference type="Google" id="ProtNLM"/>
    </source>
</evidence>
<name>A0ABQ2GHD9_9DEIO</name>
<feature type="compositionally biased region" description="Polar residues" evidence="1">
    <location>
        <begin position="106"/>
        <end position="115"/>
    </location>
</feature>
<feature type="domain" description="Transposase IS4-like" evidence="2">
    <location>
        <begin position="101"/>
        <end position="139"/>
    </location>
</feature>
<evidence type="ECO:0000256" key="1">
    <source>
        <dbReference type="SAM" id="MobiDB-lite"/>
    </source>
</evidence>
<accession>A0ABQ2GHD9</accession>
<reference evidence="5" key="1">
    <citation type="journal article" date="2019" name="Int. J. Syst. Evol. Microbiol.">
        <title>The Global Catalogue of Microorganisms (GCM) 10K type strain sequencing project: providing services to taxonomists for standard genome sequencing and annotation.</title>
        <authorList>
            <consortium name="The Broad Institute Genomics Platform"/>
            <consortium name="The Broad Institute Genome Sequencing Center for Infectious Disease"/>
            <person name="Wu L."/>
            <person name="Ma J."/>
        </authorList>
    </citation>
    <scope>NUCLEOTIDE SEQUENCE [LARGE SCALE GENOMIC DNA]</scope>
    <source>
        <strain evidence="5">JCM 15442</strain>
    </source>
</reference>
<dbReference type="Pfam" id="PF01609">
    <property type="entry name" value="DDE_Tnp_1"/>
    <property type="match status" value="1"/>
</dbReference>
<dbReference type="EMBL" id="BMOL01000060">
    <property type="protein sequence ID" value="GGL95519.1"/>
    <property type="molecule type" value="Genomic_DNA"/>
</dbReference>
<evidence type="ECO:0000313" key="5">
    <source>
        <dbReference type="Proteomes" id="UP000639973"/>
    </source>
</evidence>
<dbReference type="PANTHER" id="PTHR30007:SF0">
    <property type="entry name" value="TRANSPOSASE"/>
    <property type="match status" value="1"/>
</dbReference>
<dbReference type="InterPro" id="IPR002559">
    <property type="entry name" value="Transposase_11"/>
</dbReference>